<keyword evidence="3" id="KW-1185">Reference proteome</keyword>
<gene>
    <name evidence="2" type="ORF">SAMN05421512_1066</name>
</gene>
<dbReference type="OrthoDB" id="9777859at2"/>
<reference evidence="2 3" key="1">
    <citation type="submission" date="2017-08" db="EMBL/GenBank/DDBJ databases">
        <authorList>
            <person name="de Groot N.N."/>
        </authorList>
    </citation>
    <scope>NUCLEOTIDE SEQUENCE [LARGE SCALE GENOMIC DNA]</scope>
    <source>
        <strain evidence="2 3">USBA 352</strain>
    </source>
</reference>
<dbReference type="Gene3D" id="3.90.1300.10">
    <property type="entry name" value="Amidase signature (AS) domain"/>
    <property type="match status" value="1"/>
</dbReference>
<dbReference type="Pfam" id="PF01425">
    <property type="entry name" value="Amidase"/>
    <property type="match status" value="1"/>
</dbReference>
<dbReference type="PANTHER" id="PTHR11895:SF76">
    <property type="entry name" value="INDOLEACETAMIDE HYDROLASE"/>
    <property type="match status" value="1"/>
</dbReference>
<evidence type="ECO:0000313" key="3">
    <source>
        <dbReference type="Proteomes" id="UP000219331"/>
    </source>
</evidence>
<name>A0A285SMT1_9HYPH</name>
<dbReference type="InterPro" id="IPR023631">
    <property type="entry name" value="Amidase_dom"/>
</dbReference>
<evidence type="ECO:0000313" key="2">
    <source>
        <dbReference type="EMBL" id="SOC09282.1"/>
    </source>
</evidence>
<evidence type="ECO:0000259" key="1">
    <source>
        <dbReference type="Pfam" id="PF01425"/>
    </source>
</evidence>
<dbReference type="STRING" id="538381.GCA_001696535_02535"/>
<organism evidence="2 3">
    <name type="scientific">Stappia indica</name>
    <dbReference type="NCBI Taxonomy" id="538381"/>
    <lineage>
        <taxon>Bacteria</taxon>
        <taxon>Pseudomonadati</taxon>
        <taxon>Pseudomonadota</taxon>
        <taxon>Alphaproteobacteria</taxon>
        <taxon>Hyphomicrobiales</taxon>
        <taxon>Stappiaceae</taxon>
        <taxon>Stappia</taxon>
    </lineage>
</organism>
<accession>A0A285SMT1</accession>
<protein>
    <submittedName>
        <fullName evidence="2">Amidase</fullName>
    </submittedName>
</protein>
<dbReference type="AlphaFoldDB" id="A0A285SMT1"/>
<proteinExistence type="predicted"/>
<feature type="domain" description="Amidase" evidence="1">
    <location>
        <begin position="27"/>
        <end position="457"/>
    </location>
</feature>
<sequence length="477" mass="50694">MPSQELLELSAVELSRKIHAREVSAREVMEATLARIEAVNPTLNAIVSLRDGDALLAEANAADAELAEGRSRGVLHGIPQAIKDLAMTAGIPTTMGSPVFARQVPEEDGIQVARIRAAGGLFIGKTNVPEFGLGSHTYNPLFGPTRNPYDTTRSAGGSSGGAAAALAARMLVVADGSDMMGSLRNPAGFCNVLGMRPSYGRVPSGPGPESFFDGMATEGPMARSVDDLALLLSVQAGYDPRAPQSLPGDGAEFVPPIRSDIAGLRVGWLGDLGGHLPFEPEMLELCRAAVDVFAGLGCRVEEPAAGFDAERVFQAWADLRSWRVAGKLGGLYEAAATRDKLKPAAIWEIERGRALMPARLEEASVVRSAFYRAVLRLFEKVDVLILPTAQVFPFDVTLDWPKEVGGRAMDTYHRWMEVVVPASLLGLPVVAVPAGFSALGLPAGIQIIGRPRDDLGVLQAAKAYEQATDWLARKPAL</sequence>
<dbReference type="EMBL" id="OBML01000006">
    <property type="protein sequence ID" value="SOC09282.1"/>
    <property type="molecule type" value="Genomic_DNA"/>
</dbReference>
<dbReference type="RefSeq" id="WP_097175018.1">
    <property type="nucleotide sequence ID" value="NZ_OBML01000006.1"/>
</dbReference>
<dbReference type="SUPFAM" id="SSF75304">
    <property type="entry name" value="Amidase signature (AS) enzymes"/>
    <property type="match status" value="1"/>
</dbReference>
<dbReference type="Proteomes" id="UP000219331">
    <property type="component" value="Unassembled WGS sequence"/>
</dbReference>
<dbReference type="InterPro" id="IPR000120">
    <property type="entry name" value="Amidase"/>
</dbReference>
<dbReference type="PANTHER" id="PTHR11895">
    <property type="entry name" value="TRANSAMIDASE"/>
    <property type="match status" value="1"/>
</dbReference>
<dbReference type="GO" id="GO:0003824">
    <property type="term" value="F:catalytic activity"/>
    <property type="evidence" value="ECO:0007669"/>
    <property type="project" value="InterPro"/>
</dbReference>
<dbReference type="InterPro" id="IPR036928">
    <property type="entry name" value="AS_sf"/>
</dbReference>
<dbReference type="NCBIfam" id="NF005686">
    <property type="entry name" value="PRK07486.1"/>
    <property type="match status" value="1"/>
</dbReference>